<evidence type="ECO:0000256" key="1">
    <source>
        <dbReference type="ARBA" id="ARBA00010688"/>
    </source>
</evidence>
<dbReference type="SUPFAM" id="SSF53613">
    <property type="entry name" value="Ribokinase-like"/>
    <property type="match status" value="1"/>
</dbReference>
<comment type="similarity">
    <text evidence="1">Belongs to the carbohydrate kinase PfkB family.</text>
</comment>
<dbReference type="PANTHER" id="PTHR46566">
    <property type="entry name" value="1-PHOSPHOFRUCTOKINASE-RELATED"/>
    <property type="match status" value="1"/>
</dbReference>
<sequence>MILTVTLNLALDVTYDVATLTRHATHRVQRVRQRAGGKGVNVSRVLASLGQETLATGLCGGPTGDLVRKDLHKAGLSHAFHTISGDTRRAVTVVDDDATVFNEPGPLVHPAEWSLFQAHFTRLARSASVVVFSGSLPPGLPDDAYATLIGLAGGAKTIVDTSGPALGAAVAAAPSLLKPNARELAETGLSPAGPLVVSRGGEGMRAMADGRCWEARPPEVLTGNPTGAGDAAAAALAVALRDGSPWEEALRDAVALSAAAVLTPVAGAVDHAAYRRFLSKVSVKEVPCPW</sequence>
<evidence type="ECO:0000259" key="7">
    <source>
        <dbReference type="Pfam" id="PF00294"/>
    </source>
</evidence>
<dbReference type="PIRSF" id="PIRSF000535">
    <property type="entry name" value="1PFK/6PFK/LacC"/>
    <property type="match status" value="1"/>
</dbReference>
<evidence type="ECO:0000313" key="8">
    <source>
        <dbReference type="EMBL" id="GAA0957702.1"/>
    </source>
</evidence>
<dbReference type="Proteomes" id="UP001500665">
    <property type="component" value="Unassembled WGS sequence"/>
</dbReference>
<dbReference type="RefSeq" id="WP_344242923.1">
    <property type="nucleotide sequence ID" value="NZ_BAAAHH010000019.1"/>
</dbReference>
<dbReference type="PROSITE" id="PS00583">
    <property type="entry name" value="PFKB_KINASES_1"/>
    <property type="match status" value="1"/>
</dbReference>
<dbReference type="EMBL" id="BAAAHH010000019">
    <property type="protein sequence ID" value="GAA0957702.1"/>
    <property type="molecule type" value="Genomic_DNA"/>
</dbReference>
<comment type="caution">
    <text evidence="8">The sequence shown here is derived from an EMBL/GenBank/DDBJ whole genome shotgun (WGS) entry which is preliminary data.</text>
</comment>
<dbReference type="InterPro" id="IPR017583">
    <property type="entry name" value="Tagatose/fructose_Pkinase"/>
</dbReference>
<evidence type="ECO:0000313" key="9">
    <source>
        <dbReference type="Proteomes" id="UP001500665"/>
    </source>
</evidence>
<name>A0ABN1RI54_9ACTN</name>
<gene>
    <name evidence="8" type="ORF">GCM10009550_45450</name>
</gene>
<accession>A0ABN1RI54</accession>
<evidence type="ECO:0000256" key="6">
    <source>
        <dbReference type="PIRNR" id="PIRNR000535"/>
    </source>
</evidence>
<dbReference type="InterPro" id="IPR029056">
    <property type="entry name" value="Ribokinase-like"/>
</dbReference>
<keyword evidence="2 6" id="KW-0808">Transferase</keyword>
<feature type="domain" description="Carbohydrate kinase PfkB" evidence="7">
    <location>
        <begin position="15"/>
        <end position="265"/>
    </location>
</feature>
<dbReference type="InterPro" id="IPR002173">
    <property type="entry name" value="Carboh/pur_kinase_PfkB_CS"/>
</dbReference>
<keyword evidence="4" id="KW-0418">Kinase</keyword>
<keyword evidence="3" id="KW-0547">Nucleotide-binding</keyword>
<keyword evidence="9" id="KW-1185">Reference proteome</keyword>
<keyword evidence="5" id="KW-0067">ATP-binding</keyword>
<evidence type="ECO:0000256" key="5">
    <source>
        <dbReference type="ARBA" id="ARBA00022840"/>
    </source>
</evidence>
<proteinExistence type="inferred from homology"/>
<dbReference type="InterPro" id="IPR011611">
    <property type="entry name" value="PfkB_dom"/>
</dbReference>
<protein>
    <submittedName>
        <fullName evidence="8">1-phosphofructokinase family hexose kinase</fullName>
    </submittedName>
</protein>
<reference evidence="8 9" key="1">
    <citation type="journal article" date="2019" name="Int. J. Syst. Evol. Microbiol.">
        <title>The Global Catalogue of Microorganisms (GCM) 10K type strain sequencing project: providing services to taxonomists for standard genome sequencing and annotation.</title>
        <authorList>
            <consortium name="The Broad Institute Genomics Platform"/>
            <consortium name="The Broad Institute Genome Sequencing Center for Infectious Disease"/>
            <person name="Wu L."/>
            <person name="Ma J."/>
        </authorList>
    </citation>
    <scope>NUCLEOTIDE SEQUENCE [LARGE SCALE GENOMIC DNA]</scope>
    <source>
        <strain evidence="8 9">JCM 10696</strain>
    </source>
</reference>
<dbReference type="Gene3D" id="3.40.1190.20">
    <property type="match status" value="1"/>
</dbReference>
<evidence type="ECO:0000256" key="4">
    <source>
        <dbReference type="ARBA" id="ARBA00022777"/>
    </source>
</evidence>
<evidence type="ECO:0000256" key="2">
    <source>
        <dbReference type="ARBA" id="ARBA00022679"/>
    </source>
</evidence>
<dbReference type="PROSITE" id="PS00584">
    <property type="entry name" value="PFKB_KINASES_2"/>
    <property type="match status" value="1"/>
</dbReference>
<evidence type="ECO:0000256" key="3">
    <source>
        <dbReference type="ARBA" id="ARBA00022741"/>
    </source>
</evidence>
<organism evidence="8 9">
    <name type="scientific">Actinocorallia libanotica</name>
    <dbReference type="NCBI Taxonomy" id="46162"/>
    <lineage>
        <taxon>Bacteria</taxon>
        <taxon>Bacillati</taxon>
        <taxon>Actinomycetota</taxon>
        <taxon>Actinomycetes</taxon>
        <taxon>Streptosporangiales</taxon>
        <taxon>Thermomonosporaceae</taxon>
        <taxon>Actinocorallia</taxon>
    </lineage>
</organism>
<dbReference type="PANTHER" id="PTHR46566:SF5">
    <property type="entry name" value="1-PHOSPHOFRUCTOKINASE"/>
    <property type="match status" value="1"/>
</dbReference>
<dbReference type="Pfam" id="PF00294">
    <property type="entry name" value="PfkB"/>
    <property type="match status" value="1"/>
</dbReference>